<feature type="region of interest" description="Disordered" evidence="1">
    <location>
        <begin position="47"/>
        <end position="68"/>
    </location>
</feature>
<evidence type="ECO:0000313" key="3">
    <source>
        <dbReference type="Proteomes" id="UP001054945"/>
    </source>
</evidence>
<evidence type="ECO:0000256" key="1">
    <source>
        <dbReference type="SAM" id="MobiDB-lite"/>
    </source>
</evidence>
<dbReference type="EMBL" id="BPLR01012191">
    <property type="protein sequence ID" value="GIY52068.1"/>
    <property type="molecule type" value="Genomic_DNA"/>
</dbReference>
<dbReference type="Proteomes" id="UP001054945">
    <property type="component" value="Unassembled WGS sequence"/>
</dbReference>
<dbReference type="AlphaFoldDB" id="A0AAV4U2P6"/>
<sequence length="68" mass="7344">MVARAYTNERSYAIVTVMVSSSLWPALSLADGKLPIGACSADRRQRWGLENKGPVPEQGRANADVQLA</sequence>
<keyword evidence="3" id="KW-1185">Reference proteome</keyword>
<reference evidence="2 3" key="1">
    <citation type="submission" date="2021-06" db="EMBL/GenBank/DDBJ databases">
        <title>Caerostris extrusa draft genome.</title>
        <authorList>
            <person name="Kono N."/>
            <person name="Arakawa K."/>
        </authorList>
    </citation>
    <scope>NUCLEOTIDE SEQUENCE [LARGE SCALE GENOMIC DNA]</scope>
</reference>
<proteinExistence type="predicted"/>
<name>A0AAV4U2P6_CAEEX</name>
<organism evidence="2 3">
    <name type="scientific">Caerostris extrusa</name>
    <name type="common">Bark spider</name>
    <name type="synonym">Caerostris bankana</name>
    <dbReference type="NCBI Taxonomy" id="172846"/>
    <lineage>
        <taxon>Eukaryota</taxon>
        <taxon>Metazoa</taxon>
        <taxon>Ecdysozoa</taxon>
        <taxon>Arthropoda</taxon>
        <taxon>Chelicerata</taxon>
        <taxon>Arachnida</taxon>
        <taxon>Araneae</taxon>
        <taxon>Araneomorphae</taxon>
        <taxon>Entelegynae</taxon>
        <taxon>Araneoidea</taxon>
        <taxon>Araneidae</taxon>
        <taxon>Caerostris</taxon>
    </lineage>
</organism>
<gene>
    <name evidence="2" type="ORF">CEXT_627311</name>
</gene>
<evidence type="ECO:0000313" key="2">
    <source>
        <dbReference type="EMBL" id="GIY52068.1"/>
    </source>
</evidence>
<comment type="caution">
    <text evidence="2">The sequence shown here is derived from an EMBL/GenBank/DDBJ whole genome shotgun (WGS) entry which is preliminary data.</text>
</comment>
<accession>A0AAV4U2P6</accession>
<protein>
    <submittedName>
        <fullName evidence="2">Uncharacterized protein</fullName>
    </submittedName>
</protein>